<keyword evidence="2" id="KW-1185">Reference proteome</keyword>
<dbReference type="RefSeq" id="WP_123915431.1">
    <property type="nucleotide sequence ID" value="NZ_RKRA01000001.1"/>
</dbReference>
<accession>A0A3N5A476</accession>
<organism evidence="1 2">
    <name type="scientific">Georgenia muralis</name>
    <dbReference type="NCBI Taxonomy" id="154117"/>
    <lineage>
        <taxon>Bacteria</taxon>
        <taxon>Bacillati</taxon>
        <taxon>Actinomycetota</taxon>
        <taxon>Actinomycetes</taxon>
        <taxon>Micrococcales</taxon>
        <taxon>Bogoriellaceae</taxon>
        <taxon>Georgenia</taxon>
    </lineage>
</organism>
<protein>
    <submittedName>
        <fullName evidence="1">Uncharacterized protein</fullName>
    </submittedName>
</protein>
<comment type="caution">
    <text evidence="1">The sequence shown here is derived from an EMBL/GenBank/DDBJ whole genome shotgun (WGS) entry which is preliminary data.</text>
</comment>
<dbReference type="Proteomes" id="UP000280726">
    <property type="component" value="Unassembled WGS sequence"/>
</dbReference>
<name>A0A3N5A476_9MICO</name>
<reference evidence="1 2" key="1">
    <citation type="submission" date="2018-11" db="EMBL/GenBank/DDBJ databases">
        <title>Sequencing the genomes of 1000 actinobacteria strains.</title>
        <authorList>
            <person name="Klenk H.-P."/>
        </authorList>
    </citation>
    <scope>NUCLEOTIDE SEQUENCE [LARGE SCALE GENOMIC DNA]</scope>
    <source>
        <strain evidence="1 2">DSM 14418</strain>
    </source>
</reference>
<dbReference type="AlphaFoldDB" id="A0A3N5A476"/>
<evidence type="ECO:0000313" key="2">
    <source>
        <dbReference type="Proteomes" id="UP000280726"/>
    </source>
</evidence>
<proteinExistence type="predicted"/>
<dbReference type="EMBL" id="RKRA01000001">
    <property type="protein sequence ID" value="RPF26601.1"/>
    <property type="molecule type" value="Genomic_DNA"/>
</dbReference>
<sequence length="82" mass="8174">MALMCDPGSGLRTDILVARDALDAAIELLRAAGPATWTGPGAAAYADAVTGLVLEALSLGHVLDAAERAAGAADADLAARWS</sequence>
<gene>
    <name evidence="1" type="ORF">EDD32_1048</name>
</gene>
<evidence type="ECO:0000313" key="1">
    <source>
        <dbReference type="EMBL" id="RPF26601.1"/>
    </source>
</evidence>